<reference evidence="1" key="1">
    <citation type="journal article" date="2020" name="Nature">
        <title>Giant virus diversity and host interactions through global metagenomics.</title>
        <authorList>
            <person name="Schulz F."/>
            <person name="Roux S."/>
            <person name="Paez-Espino D."/>
            <person name="Jungbluth S."/>
            <person name="Walsh D.A."/>
            <person name="Denef V.J."/>
            <person name="McMahon K.D."/>
            <person name="Konstantinidis K.T."/>
            <person name="Eloe-Fadrosh E.A."/>
            <person name="Kyrpides N.C."/>
            <person name="Woyke T."/>
        </authorList>
    </citation>
    <scope>NUCLEOTIDE SEQUENCE</scope>
    <source>
        <strain evidence="1">GVMAG-S-1017745-26</strain>
    </source>
</reference>
<accession>A0A6C0M164</accession>
<dbReference type="EMBL" id="MN740585">
    <property type="protein sequence ID" value="QHU35252.1"/>
    <property type="molecule type" value="Genomic_DNA"/>
</dbReference>
<sequence>MNNENKGNKFRNNIDLQYLTNPTNLTKFKNFTDYDVSSNMNINIEKYKKFIISCTKKLLNREVISPEINSIFDTYIHHLINHFKFQNRNRIIQEQYKNIDNEKKTEKYNPINIENMDIHVMGKKKETKKIDLSAFVKKKKIKKKINIILPKKKNFD</sequence>
<protein>
    <submittedName>
        <fullName evidence="1">Uncharacterized protein</fullName>
    </submittedName>
</protein>
<dbReference type="AlphaFoldDB" id="A0A6C0M164"/>
<proteinExistence type="predicted"/>
<name>A0A6C0M164_9ZZZZ</name>
<evidence type="ECO:0000313" key="1">
    <source>
        <dbReference type="EMBL" id="QHU35252.1"/>
    </source>
</evidence>
<organism evidence="1">
    <name type="scientific">viral metagenome</name>
    <dbReference type="NCBI Taxonomy" id="1070528"/>
    <lineage>
        <taxon>unclassified sequences</taxon>
        <taxon>metagenomes</taxon>
        <taxon>organismal metagenomes</taxon>
    </lineage>
</organism>